<accession>A0A6N9TAJ4</accession>
<evidence type="ECO:0000313" key="2">
    <source>
        <dbReference type="EMBL" id="NDW14313.1"/>
    </source>
</evidence>
<dbReference type="Pfam" id="PF02698">
    <property type="entry name" value="DUF218"/>
    <property type="match status" value="1"/>
</dbReference>
<dbReference type="RefSeq" id="WP_163104926.1">
    <property type="nucleotide sequence ID" value="NZ_JAAAWO010000001.1"/>
</dbReference>
<evidence type="ECO:0000313" key="3">
    <source>
        <dbReference type="Proteomes" id="UP000471381"/>
    </source>
</evidence>
<reference evidence="2 3" key="1">
    <citation type="submission" date="2020-01" db="EMBL/GenBank/DDBJ databases">
        <title>Genomes of bacteria type strains.</title>
        <authorList>
            <person name="Chen J."/>
            <person name="Zhu S."/>
            <person name="Yang J."/>
        </authorList>
    </citation>
    <scope>NUCLEOTIDE SEQUENCE [LARGE SCALE GENOMIC DNA]</scope>
    <source>
        <strain evidence="2 3">LMG 24078</strain>
    </source>
</reference>
<gene>
    <name evidence="2" type="ORF">GTQ48_02025</name>
</gene>
<sequence length="209" mass="23606">MSILLIFSQPWVANLLLYPLEFWKFEINEIKTKPEVIFVPACYYHSGGKVPEITRWHECSLQRMLLAYQLHLELQVPIHFTGGNFLNDESIFFADKAKSFMTSLGVDGIDIVAIPKGYNTRSEVIALNATLAGKTIVAVSSATHRYRLSSLLSDFKIQHQVLSVDFHSSGELTPYITIPSYAALNNTGKAIYEYMAIAKYFVYDSRIAV</sequence>
<protein>
    <submittedName>
        <fullName evidence="2">YdcF family protein</fullName>
    </submittedName>
</protein>
<keyword evidence="3" id="KW-1185">Reference proteome</keyword>
<proteinExistence type="predicted"/>
<dbReference type="Proteomes" id="UP000471381">
    <property type="component" value="Unassembled WGS sequence"/>
</dbReference>
<evidence type="ECO:0000259" key="1">
    <source>
        <dbReference type="Pfam" id="PF02698"/>
    </source>
</evidence>
<organism evidence="2 3">
    <name type="scientific">Alteromonas genovensis</name>
    <dbReference type="NCBI Taxonomy" id="471225"/>
    <lineage>
        <taxon>Bacteria</taxon>
        <taxon>Pseudomonadati</taxon>
        <taxon>Pseudomonadota</taxon>
        <taxon>Gammaproteobacteria</taxon>
        <taxon>Alteromonadales</taxon>
        <taxon>Alteromonadaceae</taxon>
        <taxon>Alteromonas/Salinimonas group</taxon>
        <taxon>Alteromonas</taxon>
    </lineage>
</organism>
<dbReference type="AlphaFoldDB" id="A0A6N9TAJ4"/>
<comment type="caution">
    <text evidence="2">The sequence shown here is derived from an EMBL/GenBank/DDBJ whole genome shotgun (WGS) entry which is preliminary data.</text>
</comment>
<name>A0A6N9TAJ4_9ALTE</name>
<dbReference type="InterPro" id="IPR003848">
    <property type="entry name" value="DUF218"/>
</dbReference>
<feature type="domain" description="DUF218" evidence="1">
    <location>
        <begin position="60"/>
        <end position="195"/>
    </location>
</feature>
<dbReference type="EMBL" id="JAAAWO010000001">
    <property type="protein sequence ID" value="NDW14313.1"/>
    <property type="molecule type" value="Genomic_DNA"/>
</dbReference>